<reference evidence="2 3" key="1">
    <citation type="journal article" date="2023" name="Sci. Data">
        <title>Genome assembly of the Korean intertidal mud-creeper Batillaria attramentaria.</title>
        <authorList>
            <person name="Patra A.K."/>
            <person name="Ho P.T."/>
            <person name="Jun S."/>
            <person name="Lee S.J."/>
            <person name="Kim Y."/>
            <person name="Won Y.J."/>
        </authorList>
    </citation>
    <scope>NUCLEOTIDE SEQUENCE [LARGE SCALE GENOMIC DNA]</scope>
    <source>
        <strain evidence="2">Wonlab-2016</strain>
    </source>
</reference>
<keyword evidence="3" id="KW-1185">Reference proteome</keyword>
<dbReference type="Proteomes" id="UP001519460">
    <property type="component" value="Unassembled WGS sequence"/>
</dbReference>
<feature type="non-terminal residue" evidence="2">
    <location>
        <position position="137"/>
    </location>
</feature>
<keyword evidence="1" id="KW-0732">Signal</keyword>
<feature type="chain" id="PRO_5044799846" evidence="1">
    <location>
        <begin position="17"/>
        <end position="137"/>
    </location>
</feature>
<protein>
    <submittedName>
        <fullName evidence="2">Uncharacterized protein</fullName>
    </submittedName>
</protein>
<evidence type="ECO:0000313" key="2">
    <source>
        <dbReference type="EMBL" id="KAK7484275.1"/>
    </source>
</evidence>
<evidence type="ECO:0000313" key="3">
    <source>
        <dbReference type="Proteomes" id="UP001519460"/>
    </source>
</evidence>
<feature type="signal peptide" evidence="1">
    <location>
        <begin position="1"/>
        <end position="16"/>
    </location>
</feature>
<evidence type="ECO:0000256" key="1">
    <source>
        <dbReference type="SAM" id="SignalP"/>
    </source>
</evidence>
<name>A0ABD0KB43_9CAEN</name>
<dbReference type="AlphaFoldDB" id="A0ABD0KB43"/>
<gene>
    <name evidence="2" type="ORF">BaRGS_00024524</name>
</gene>
<accession>A0ABD0KB43</accession>
<sequence length="137" mass="14968">EMRAFVACVLIAAVAAQPPLPTTTEKPRFFHALGQSLENTAHAVGTVEQELHVAEAFAADLGVDIRHLVENLMTGQLTSDQYLDSLPPLTERAHRLLSNFRTHVQHELQSLQGHKRQLDVLSTVSGVVQGLETQGQA</sequence>
<comment type="caution">
    <text evidence="2">The sequence shown here is derived from an EMBL/GenBank/DDBJ whole genome shotgun (WGS) entry which is preliminary data.</text>
</comment>
<proteinExistence type="predicted"/>
<organism evidence="2 3">
    <name type="scientific">Batillaria attramentaria</name>
    <dbReference type="NCBI Taxonomy" id="370345"/>
    <lineage>
        <taxon>Eukaryota</taxon>
        <taxon>Metazoa</taxon>
        <taxon>Spiralia</taxon>
        <taxon>Lophotrochozoa</taxon>
        <taxon>Mollusca</taxon>
        <taxon>Gastropoda</taxon>
        <taxon>Caenogastropoda</taxon>
        <taxon>Sorbeoconcha</taxon>
        <taxon>Cerithioidea</taxon>
        <taxon>Batillariidae</taxon>
        <taxon>Batillaria</taxon>
    </lineage>
</organism>
<feature type="non-terminal residue" evidence="2">
    <location>
        <position position="1"/>
    </location>
</feature>
<dbReference type="EMBL" id="JACVVK020000213">
    <property type="protein sequence ID" value="KAK7484275.1"/>
    <property type="molecule type" value="Genomic_DNA"/>
</dbReference>